<comment type="caution">
    <text evidence="1">The sequence shown here is derived from an EMBL/GenBank/DDBJ whole genome shotgun (WGS) entry which is preliminary data.</text>
</comment>
<accession>U2DS53</accession>
<dbReference type="eggNOG" id="ENOG5033KG3">
    <property type="taxonomic scope" value="Bacteria"/>
</dbReference>
<name>U2DS53_9MOLU</name>
<reference evidence="1 2" key="2">
    <citation type="journal article" date="2013" name="PLoS ONE">
        <title>INDIGO - INtegrated Data Warehouse of MIcrobial GenOmes with Examples from the Red Sea Extremophiles.</title>
        <authorList>
            <person name="Alam I."/>
            <person name="Antunes A."/>
            <person name="Kamau A.A."/>
            <person name="Ba Alawi W."/>
            <person name="Kalkatawi M."/>
            <person name="Stingl U."/>
            <person name="Bajic V.B."/>
        </authorList>
    </citation>
    <scope>NUCLEOTIDE SEQUENCE [LARGE SCALE GENOMIC DNA]</scope>
    <source>
        <strain evidence="1 2">SSD-17B</strain>
    </source>
</reference>
<sequence>MLLQKIQNIELSDLNGNTVSLKDFRGKNTLIFMWASW</sequence>
<proteinExistence type="predicted"/>
<protein>
    <submittedName>
        <fullName evidence="1">Redoxin domain containing protein</fullName>
    </submittedName>
</protein>
<reference evidence="1 2" key="1">
    <citation type="journal article" date="2011" name="J. Bacteriol.">
        <title>Genome sequence of Haloplasma contractile, an unusual contractile bacterium from a deep-sea anoxic brine lake.</title>
        <authorList>
            <person name="Antunes A."/>
            <person name="Alam I."/>
            <person name="El Dorry H."/>
            <person name="Siam R."/>
            <person name="Robertson A."/>
            <person name="Bajic V.B."/>
            <person name="Stingl U."/>
        </authorList>
    </citation>
    <scope>NUCLEOTIDE SEQUENCE [LARGE SCALE GENOMIC DNA]</scope>
    <source>
        <strain evidence="1 2">SSD-17B</strain>
    </source>
</reference>
<keyword evidence="2" id="KW-1185">Reference proteome</keyword>
<dbReference type="OrthoDB" id="2455088at2"/>
<evidence type="ECO:0000313" key="2">
    <source>
        <dbReference type="Proteomes" id="UP000005707"/>
    </source>
</evidence>
<dbReference type="InParanoid" id="U2DS53"/>
<gene>
    <name evidence="1" type="ORF">HLPCO_002504</name>
</gene>
<dbReference type="SUPFAM" id="SSF52833">
    <property type="entry name" value="Thioredoxin-like"/>
    <property type="match status" value="1"/>
</dbReference>
<dbReference type="InterPro" id="IPR036249">
    <property type="entry name" value="Thioredoxin-like_sf"/>
</dbReference>
<dbReference type="RefSeq" id="WP_008826569.1">
    <property type="nucleotide sequence ID" value="NZ_AFNU02000011.1"/>
</dbReference>
<dbReference type="STRING" id="1033810.HLPCO_002504"/>
<dbReference type="Gene3D" id="3.40.30.10">
    <property type="entry name" value="Glutaredoxin"/>
    <property type="match status" value="1"/>
</dbReference>
<dbReference type="Proteomes" id="UP000005707">
    <property type="component" value="Unassembled WGS sequence"/>
</dbReference>
<dbReference type="AlphaFoldDB" id="U2DS53"/>
<dbReference type="EMBL" id="AFNU02000011">
    <property type="protein sequence ID" value="ERJ11382.1"/>
    <property type="molecule type" value="Genomic_DNA"/>
</dbReference>
<organism evidence="1 2">
    <name type="scientific">Haloplasma contractile SSD-17B</name>
    <dbReference type="NCBI Taxonomy" id="1033810"/>
    <lineage>
        <taxon>Bacteria</taxon>
        <taxon>Bacillati</taxon>
        <taxon>Mycoplasmatota</taxon>
        <taxon>Mollicutes</taxon>
        <taxon>Haloplasmatales</taxon>
        <taxon>Haloplasmataceae</taxon>
        <taxon>Haloplasma</taxon>
    </lineage>
</organism>
<evidence type="ECO:0000313" key="1">
    <source>
        <dbReference type="EMBL" id="ERJ11382.1"/>
    </source>
</evidence>